<dbReference type="GO" id="GO:0005829">
    <property type="term" value="C:cytosol"/>
    <property type="evidence" value="ECO:0007669"/>
    <property type="project" value="TreeGrafter"/>
</dbReference>
<dbReference type="OrthoDB" id="9449045at2759"/>
<proteinExistence type="predicted"/>
<organism evidence="2 3">
    <name type="scientific">Meloidogyne enterolobii</name>
    <name type="common">Root-knot nematode worm</name>
    <name type="synonym">Meloidogyne mayaguensis</name>
    <dbReference type="NCBI Taxonomy" id="390850"/>
    <lineage>
        <taxon>Eukaryota</taxon>
        <taxon>Metazoa</taxon>
        <taxon>Ecdysozoa</taxon>
        <taxon>Nematoda</taxon>
        <taxon>Chromadorea</taxon>
        <taxon>Rhabditida</taxon>
        <taxon>Tylenchina</taxon>
        <taxon>Tylenchomorpha</taxon>
        <taxon>Tylenchoidea</taxon>
        <taxon>Meloidogynidae</taxon>
        <taxon>Meloidogyninae</taxon>
        <taxon>Meloidogyne</taxon>
    </lineage>
</organism>
<dbReference type="GO" id="GO:0046100">
    <property type="term" value="P:hypoxanthine metabolic process"/>
    <property type="evidence" value="ECO:0007669"/>
    <property type="project" value="TreeGrafter"/>
</dbReference>
<dbReference type="Pfam" id="PF00156">
    <property type="entry name" value="Pribosyltran"/>
    <property type="match status" value="1"/>
</dbReference>
<dbReference type="Proteomes" id="UP000580250">
    <property type="component" value="Unassembled WGS sequence"/>
</dbReference>
<dbReference type="InterPro" id="IPR000836">
    <property type="entry name" value="PRTase_dom"/>
</dbReference>
<comment type="caution">
    <text evidence="2">The sequence shown here is derived from an EMBL/GenBank/DDBJ whole genome shotgun (WGS) entry which is preliminary data.</text>
</comment>
<dbReference type="GO" id="GO:0006178">
    <property type="term" value="P:guanine salvage"/>
    <property type="evidence" value="ECO:0007669"/>
    <property type="project" value="TreeGrafter"/>
</dbReference>
<dbReference type="EMBL" id="CAJEWN010000220">
    <property type="protein sequence ID" value="CAD2173571.1"/>
    <property type="molecule type" value="Genomic_DNA"/>
</dbReference>
<dbReference type="GO" id="GO:0032263">
    <property type="term" value="P:GMP salvage"/>
    <property type="evidence" value="ECO:0007669"/>
    <property type="project" value="TreeGrafter"/>
</dbReference>
<dbReference type="Gene3D" id="3.40.50.2020">
    <property type="match status" value="1"/>
</dbReference>
<dbReference type="GO" id="GO:0000287">
    <property type="term" value="F:magnesium ion binding"/>
    <property type="evidence" value="ECO:0007669"/>
    <property type="project" value="TreeGrafter"/>
</dbReference>
<dbReference type="GO" id="GO:0032264">
    <property type="term" value="P:IMP salvage"/>
    <property type="evidence" value="ECO:0007669"/>
    <property type="project" value="TreeGrafter"/>
</dbReference>
<dbReference type="InterPro" id="IPR050408">
    <property type="entry name" value="HGPRT"/>
</dbReference>
<dbReference type="CDD" id="cd06223">
    <property type="entry name" value="PRTases_typeI"/>
    <property type="match status" value="1"/>
</dbReference>
<name>A0A6V7VHA2_MELEN</name>
<accession>A0A6V7VHA2</accession>
<evidence type="ECO:0000259" key="1">
    <source>
        <dbReference type="Pfam" id="PF00156"/>
    </source>
</evidence>
<feature type="domain" description="Phosphoribosyltransferase" evidence="1">
    <location>
        <begin position="44"/>
        <end position="200"/>
    </location>
</feature>
<evidence type="ECO:0000313" key="2">
    <source>
        <dbReference type="EMBL" id="CAD2173571.1"/>
    </source>
</evidence>
<dbReference type="InterPro" id="IPR029057">
    <property type="entry name" value="PRTase-like"/>
</dbReference>
<evidence type="ECO:0000313" key="3">
    <source>
        <dbReference type="Proteomes" id="UP000580250"/>
    </source>
</evidence>
<dbReference type="SUPFAM" id="SSF53271">
    <property type="entry name" value="PRTase-like"/>
    <property type="match status" value="1"/>
</dbReference>
<dbReference type="GO" id="GO:0004422">
    <property type="term" value="F:hypoxanthine phosphoribosyltransferase activity"/>
    <property type="evidence" value="ECO:0007669"/>
    <property type="project" value="TreeGrafter"/>
</dbReference>
<dbReference type="PANTHER" id="PTHR43340:SF1">
    <property type="entry name" value="HYPOXANTHINE PHOSPHORIBOSYLTRANSFERASE"/>
    <property type="match status" value="1"/>
</dbReference>
<gene>
    <name evidence="2" type="ORF">MENT_LOCUS25187</name>
</gene>
<reference evidence="2 3" key="1">
    <citation type="submission" date="2020-08" db="EMBL/GenBank/DDBJ databases">
        <authorList>
            <person name="Koutsovoulos G."/>
            <person name="Danchin GJ E."/>
        </authorList>
    </citation>
    <scope>NUCLEOTIDE SEQUENCE [LARGE SCALE GENOMIC DNA]</scope>
</reference>
<protein>
    <recommendedName>
        <fullName evidence="1">Phosphoribosyltransferase domain-containing protein</fullName>
    </recommendedName>
</protein>
<sequence>MENNGLFPVEIGDNYELPLSEFGIPRCYEDDLSAVLIEYSVIQDRIHAMAVEIDSRIGDKPLVMICVLKGSFRFFSDLLQKLSDVRSNCGWPIRIEFIRARSYIDQKSTGNVFIEELNNLLLDESLKGAQVVLVDDIIDTGLTISKLTEKLKENVGPEGRIWTAILISKRTTLVKEDSIFGDFVGFSVPDKFIVGYGMDYNEMFRDLPHICIMNSNDFNSKRCHHPSFPLPYSSL</sequence>
<dbReference type="AlphaFoldDB" id="A0A6V7VHA2"/>
<dbReference type="PANTHER" id="PTHR43340">
    <property type="entry name" value="HYPOXANTHINE-GUANINE PHOSPHORIBOSYLTRANSFERASE"/>
    <property type="match status" value="1"/>
</dbReference>